<evidence type="ECO:0000313" key="3">
    <source>
        <dbReference type="Proteomes" id="UP000228380"/>
    </source>
</evidence>
<name>A0A8B7C2R3_PHODC</name>
<keyword evidence="2" id="KW-1133">Transmembrane helix</keyword>
<organism evidence="3 4">
    <name type="scientific">Phoenix dactylifera</name>
    <name type="common">Date palm</name>
    <dbReference type="NCBI Taxonomy" id="42345"/>
    <lineage>
        <taxon>Eukaryota</taxon>
        <taxon>Viridiplantae</taxon>
        <taxon>Streptophyta</taxon>
        <taxon>Embryophyta</taxon>
        <taxon>Tracheophyta</taxon>
        <taxon>Spermatophyta</taxon>
        <taxon>Magnoliopsida</taxon>
        <taxon>Liliopsida</taxon>
        <taxon>Arecaceae</taxon>
        <taxon>Coryphoideae</taxon>
        <taxon>Phoeniceae</taxon>
        <taxon>Phoenix</taxon>
    </lineage>
</organism>
<feature type="region of interest" description="Disordered" evidence="1">
    <location>
        <begin position="99"/>
        <end position="160"/>
    </location>
</feature>
<dbReference type="AlphaFoldDB" id="A0A8B7C2R3"/>
<feature type="compositionally biased region" description="Pro residues" evidence="1">
    <location>
        <begin position="99"/>
        <end position="111"/>
    </location>
</feature>
<proteinExistence type="predicted"/>
<evidence type="ECO:0000256" key="2">
    <source>
        <dbReference type="SAM" id="Phobius"/>
    </source>
</evidence>
<evidence type="ECO:0000313" key="4">
    <source>
        <dbReference type="RefSeq" id="XP_008790434.1"/>
    </source>
</evidence>
<keyword evidence="2" id="KW-0472">Membrane</keyword>
<keyword evidence="3" id="KW-1185">Reference proteome</keyword>
<accession>A0A8B7C2R3</accession>
<dbReference type="OrthoDB" id="649865at2759"/>
<dbReference type="GeneID" id="103707641"/>
<protein>
    <submittedName>
        <fullName evidence="4">Acrosin-like</fullName>
    </submittedName>
</protein>
<dbReference type="KEGG" id="pda:103707641"/>
<dbReference type="Proteomes" id="UP000228380">
    <property type="component" value="Chromosome 6"/>
</dbReference>
<evidence type="ECO:0000256" key="1">
    <source>
        <dbReference type="SAM" id="MobiDB-lite"/>
    </source>
</evidence>
<sequence>MAIPETLYEWRYHLLTAALGVAAAVGILHILPSFLTILGFFAPLLMSTALVLWTVPIIARYSQKPPEAAAGVVGRDMLDFVAAGHEELPLLMPEELAPPPLLLDQRPPPLMPVEEIAPPQPPMKETPPPPPVKETPPLPPPVKEMPPPPSDEAAKHPESL</sequence>
<feature type="transmembrane region" description="Helical" evidence="2">
    <location>
        <begin position="12"/>
        <end position="31"/>
    </location>
</feature>
<dbReference type="RefSeq" id="XP_008790434.1">
    <property type="nucleotide sequence ID" value="XM_008792212.2"/>
</dbReference>
<feature type="compositionally biased region" description="Pro residues" evidence="1">
    <location>
        <begin position="118"/>
        <end position="150"/>
    </location>
</feature>
<feature type="transmembrane region" description="Helical" evidence="2">
    <location>
        <begin position="37"/>
        <end position="59"/>
    </location>
</feature>
<dbReference type="PANTHER" id="PTHR34125">
    <property type="entry name" value="OS01G0762900 PROTEIN"/>
    <property type="match status" value="1"/>
</dbReference>
<dbReference type="PANTHER" id="PTHR34125:SF7">
    <property type="entry name" value="TRANSMEMBRANE PROTEIN"/>
    <property type="match status" value="1"/>
</dbReference>
<reference evidence="4" key="2">
    <citation type="submission" date="2025-08" db="UniProtKB">
        <authorList>
            <consortium name="RefSeq"/>
        </authorList>
    </citation>
    <scope>IDENTIFICATION</scope>
    <source>
        <tissue evidence="4">Young leaves</tissue>
    </source>
</reference>
<keyword evidence="2" id="KW-0812">Transmembrane</keyword>
<gene>
    <name evidence="4" type="primary">LOC103707641</name>
</gene>
<reference evidence="3" key="1">
    <citation type="journal article" date="2019" name="Nat. Commun.">
        <title>Genome-wide association mapping of date palm fruit traits.</title>
        <authorList>
            <person name="Hazzouri K.M."/>
            <person name="Gros-Balthazard M."/>
            <person name="Flowers J.M."/>
            <person name="Copetti D."/>
            <person name="Lemansour A."/>
            <person name="Lebrun M."/>
            <person name="Masmoudi K."/>
            <person name="Ferrand S."/>
            <person name="Dhar M.I."/>
            <person name="Fresquez Z.A."/>
            <person name="Rosas U."/>
            <person name="Zhang J."/>
            <person name="Talag J."/>
            <person name="Lee S."/>
            <person name="Kudrna D."/>
            <person name="Powell R.F."/>
            <person name="Leitch I.J."/>
            <person name="Krueger R.R."/>
            <person name="Wing R.A."/>
            <person name="Amiri K.M.A."/>
            <person name="Purugganan M.D."/>
        </authorList>
    </citation>
    <scope>NUCLEOTIDE SEQUENCE [LARGE SCALE GENOMIC DNA]</scope>
    <source>
        <strain evidence="3">cv. Khalas</strain>
    </source>
</reference>